<reference evidence="4" key="1">
    <citation type="submission" date="2014-12" db="EMBL/GenBank/DDBJ databases">
        <authorList>
            <person name="Jaenicke S."/>
        </authorList>
    </citation>
    <scope>NUCLEOTIDE SEQUENCE [LARGE SCALE GENOMIC DNA]</scope>
    <source>
        <strain evidence="4">CBS1600</strain>
    </source>
</reference>
<feature type="domain" description="PCI" evidence="3">
    <location>
        <begin position="176"/>
        <end position="341"/>
    </location>
</feature>
<dbReference type="EMBL" id="CDQK01000002">
    <property type="protein sequence ID" value="CEP21675.1"/>
    <property type="molecule type" value="Genomic_DNA"/>
</dbReference>
<sequence>MADIAGILTQIREEVDPTLAPLFFTFEDFYQRKLWHYLTLCLDTFYQSKLSIGFRMKLYTQFVSEFKWKLNQMKNVEFLSQSLVEVEFPEEKLEYLKTCHTELEAQDKLDNEQALLFLEVEIARCKLHLKQENDARDELDKIDTKISALDDVELKLNQSYYSTNSEYYKVKSDYNNFYYQSLLYLSTVTLDDLSVVDQQRLAYELSISALLADKIYNFGELLIHPILSTLKGSDYNWLVDLLYSLNSGNIEQFSANLGHLEKNPLLKNSESFLKQKICLMTLVELVFSKSIRIISFKDVSKATKLSLDEVEHLVMRALSLGLLKGSIDQISQTISISWVQPRIISQEQIANMKQKLVEWDANVSKLGHFMEQNGKEVWIQ</sequence>
<dbReference type="InterPro" id="IPR040798">
    <property type="entry name" value="Rpn9_C"/>
</dbReference>
<evidence type="ECO:0000256" key="1">
    <source>
        <dbReference type="ARBA" id="ARBA00006207"/>
    </source>
</evidence>
<evidence type="ECO:0000259" key="3">
    <source>
        <dbReference type="PROSITE" id="PS50250"/>
    </source>
</evidence>
<protein>
    <submittedName>
        <fullName evidence="5">PCI-domain-containing protein</fullName>
    </submittedName>
</protein>
<dbReference type="PANTHER" id="PTHR10539">
    <property type="entry name" value="26S PROTEASOME NON-ATPASE REGULATORY SUBUNIT 13"/>
    <property type="match status" value="1"/>
</dbReference>
<dbReference type="GO" id="GO:0005634">
    <property type="term" value="C:nucleus"/>
    <property type="evidence" value="ECO:0007669"/>
    <property type="project" value="TreeGrafter"/>
</dbReference>
<dbReference type="GO" id="GO:0005829">
    <property type="term" value="C:cytosol"/>
    <property type="evidence" value="ECO:0007669"/>
    <property type="project" value="TreeGrafter"/>
</dbReference>
<proteinExistence type="inferred from homology"/>
<dbReference type="AlphaFoldDB" id="A0A0H5C1F5"/>
<evidence type="ECO:0000313" key="7">
    <source>
        <dbReference type="Proteomes" id="UP000094389"/>
    </source>
</evidence>
<dbReference type="SMART" id="SM00088">
    <property type="entry name" value="PINT"/>
    <property type="match status" value="1"/>
</dbReference>
<evidence type="ECO:0000313" key="6">
    <source>
        <dbReference type="Proteomes" id="UP000038830"/>
    </source>
</evidence>
<dbReference type="OrthoDB" id="1093at2759"/>
<dbReference type="Proteomes" id="UP000038830">
    <property type="component" value="Unassembled WGS sequence"/>
</dbReference>
<evidence type="ECO:0000313" key="5">
    <source>
        <dbReference type="EMBL" id="ODV74658.1"/>
    </source>
</evidence>
<name>A0A0H5C1F5_CYBJN</name>
<dbReference type="InterPro" id="IPR054179">
    <property type="entry name" value="PSD13_N"/>
</dbReference>
<gene>
    <name evidence="4" type="ORF">BN1211_1813</name>
    <name evidence="5" type="ORF">CYBJADRAFT_166447</name>
</gene>
<dbReference type="GO" id="GO:0006511">
    <property type="term" value="P:ubiquitin-dependent protein catabolic process"/>
    <property type="evidence" value="ECO:0007669"/>
    <property type="project" value="TreeGrafter"/>
</dbReference>
<evidence type="ECO:0000256" key="2">
    <source>
        <dbReference type="ARBA" id="ARBA00022942"/>
    </source>
</evidence>
<accession>A0A1E4S575</accession>
<dbReference type="InterPro" id="IPR036390">
    <property type="entry name" value="WH_DNA-bd_sf"/>
</dbReference>
<dbReference type="GO" id="GO:0008541">
    <property type="term" value="C:proteasome regulatory particle, lid subcomplex"/>
    <property type="evidence" value="ECO:0007669"/>
    <property type="project" value="TreeGrafter"/>
</dbReference>
<dbReference type="Pfam" id="PF18261">
    <property type="entry name" value="Rpn9_C"/>
    <property type="match status" value="1"/>
</dbReference>
<dbReference type="InterPro" id="IPR000717">
    <property type="entry name" value="PCI_dom"/>
</dbReference>
<dbReference type="InterPro" id="IPR035298">
    <property type="entry name" value="PSMD13"/>
</dbReference>
<evidence type="ECO:0000313" key="4">
    <source>
        <dbReference type="EMBL" id="CEP21675.1"/>
    </source>
</evidence>
<dbReference type="GO" id="GO:0005198">
    <property type="term" value="F:structural molecule activity"/>
    <property type="evidence" value="ECO:0007669"/>
    <property type="project" value="TreeGrafter"/>
</dbReference>
<dbReference type="STRING" id="983966.A0A0H5C1F5"/>
<dbReference type="SUPFAM" id="SSF46785">
    <property type="entry name" value="Winged helix' DNA-binding domain"/>
    <property type="match status" value="1"/>
</dbReference>
<accession>A0A0H5C1F5</accession>
<organism evidence="4 6">
    <name type="scientific">Cyberlindnera jadinii (strain ATCC 18201 / CBS 1600 / BCRC 20928 / JCM 3617 / NBRC 0987 / NRRL Y-1542)</name>
    <name type="common">Torula yeast</name>
    <name type="synonym">Candida utilis</name>
    <dbReference type="NCBI Taxonomy" id="983966"/>
    <lineage>
        <taxon>Eukaryota</taxon>
        <taxon>Fungi</taxon>
        <taxon>Dikarya</taxon>
        <taxon>Ascomycota</taxon>
        <taxon>Saccharomycotina</taxon>
        <taxon>Saccharomycetes</taxon>
        <taxon>Phaffomycetales</taxon>
        <taxon>Phaffomycetaceae</taxon>
        <taxon>Cyberlindnera</taxon>
    </lineage>
</organism>
<dbReference type="Proteomes" id="UP000094389">
    <property type="component" value="Unassembled WGS sequence"/>
</dbReference>
<dbReference type="OMA" id="SFEDYWE"/>
<dbReference type="Pfam" id="PF22037">
    <property type="entry name" value="PSD13_N"/>
    <property type="match status" value="1"/>
</dbReference>
<dbReference type="PANTHER" id="PTHR10539:SF0">
    <property type="entry name" value="26S PROTEASOME NON-ATPASE REGULATORY SUBUNIT 13"/>
    <property type="match status" value="1"/>
</dbReference>
<reference evidence="6" key="2">
    <citation type="journal article" date="2015" name="J. Biotechnol.">
        <title>The structure of the Cyberlindnera jadinii genome and its relation to Candida utilis analyzed by the occurrence of single nucleotide polymorphisms.</title>
        <authorList>
            <person name="Rupp O."/>
            <person name="Brinkrolf K."/>
            <person name="Buerth C."/>
            <person name="Kunigo M."/>
            <person name="Schneider J."/>
            <person name="Jaenicke S."/>
            <person name="Goesmann A."/>
            <person name="Puehler A."/>
            <person name="Jaeger K.-E."/>
            <person name="Ernst J.F."/>
        </authorList>
    </citation>
    <scope>NUCLEOTIDE SEQUENCE [LARGE SCALE GENOMIC DNA]</scope>
    <source>
        <strain evidence="6">ATCC 18201 / CBS 1600 / BCRC 20928 / JCM 3617 / NBRC 0987 / NRRL Y-1542</strain>
    </source>
</reference>
<dbReference type="EMBL" id="KV453927">
    <property type="protein sequence ID" value="ODV74658.1"/>
    <property type="molecule type" value="Genomic_DNA"/>
</dbReference>
<reference evidence="5 7" key="3">
    <citation type="journal article" date="2016" name="Proc. Natl. Acad. Sci. U.S.A.">
        <title>Comparative genomics of biotechnologically important yeasts.</title>
        <authorList>
            <person name="Riley R."/>
            <person name="Haridas S."/>
            <person name="Wolfe K.H."/>
            <person name="Lopes M.R."/>
            <person name="Hittinger C.T."/>
            <person name="Goeker M."/>
            <person name="Salamov A.A."/>
            <person name="Wisecaver J.H."/>
            <person name="Long T.M."/>
            <person name="Calvey C.H."/>
            <person name="Aerts A.L."/>
            <person name="Barry K.W."/>
            <person name="Choi C."/>
            <person name="Clum A."/>
            <person name="Coughlan A.Y."/>
            <person name="Deshpande S."/>
            <person name="Douglass A.P."/>
            <person name="Hanson S.J."/>
            <person name="Klenk H.-P."/>
            <person name="LaButti K.M."/>
            <person name="Lapidus A."/>
            <person name="Lindquist E.A."/>
            <person name="Lipzen A.M."/>
            <person name="Meier-Kolthoff J.P."/>
            <person name="Ohm R.A."/>
            <person name="Otillar R.P."/>
            <person name="Pangilinan J.L."/>
            <person name="Peng Y."/>
            <person name="Rokas A."/>
            <person name="Rosa C.A."/>
            <person name="Scheuner C."/>
            <person name="Sibirny A.A."/>
            <person name="Slot J.C."/>
            <person name="Stielow J.B."/>
            <person name="Sun H."/>
            <person name="Kurtzman C.P."/>
            <person name="Blackwell M."/>
            <person name="Grigoriev I.V."/>
            <person name="Jeffries T.W."/>
        </authorList>
    </citation>
    <scope>NUCLEOTIDE SEQUENCE [LARGE SCALE GENOMIC DNA]</scope>
    <source>
        <strain evidence="7">ATCC 18201 / CBS 1600 / BCRC 20928 / JCM 3617 / NBRC 0987 / NRRL Y-1542</strain>
        <strain evidence="5">NRRL Y-1542</strain>
    </source>
</reference>
<dbReference type="Pfam" id="PF01399">
    <property type="entry name" value="PCI"/>
    <property type="match status" value="1"/>
</dbReference>
<dbReference type="PROSITE" id="PS50250">
    <property type="entry name" value="PCI"/>
    <property type="match status" value="1"/>
</dbReference>
<keyword evidence="2" id="KW-0647">Proteasome</keyword>
<keyword evidence="7" id="KW-1185">Reference proteome</keyword>
<comment type="similarity">
    <text evidence="1">Belongs to the proteasome subunit S11 family.</text>
</comment>